<evidence type="ECO:0000256" key="1">
    <source>
        <dbReference type="SAM" id="MobiDB-lite"/>
    </source>
</evidence>
<proteinExistence type="predicted"/>
<dbReference type="EMBL" id="JAPWTJ010000817">
    <property type="protein sequence ID" value="KAJ8975486.1"/>
    <property type="molecule type" value="Genomic_DNA"/>
</dbReference>
<accession>A0ABQ9JBC1</accession>
<reference evidence="2" key="1">
    <citation type="journal article" date="2023" name="Insect Mol. Biol.">
        <title>Genome sequencing provides insights into the evolution of gene families encoding plant cell wall-degrading enzymes in longhorned beetles.</title>
        <authorList>
            <person name="Shin N.R."/>
            <person name="Okamura Y."/>
            <person name="Kirsch R."/>
            <person name="Pauchet Y."/>
        </authorList>
    </citation>
    <scope>NUCLEOTIDE SEQUENCE</scope>
    <source>
        <strain evidence="2">MMC_N1</strain>
    </source>
</reference>
<feature type="compositionally biased region" description="Polar residues" evidence="1">
    <location>
        <begin position="282"/>
        <end position="301"/>
    </location>
</feature>
<protein>
    <submittedName>
        <fullName evidence="2">Uncharacterized protein</fullName>
    </submittedName>
</protein>
<sequence length="315" mass="35635">MQDHIEEISNRTGILHVHLVFGRCRIYAEETFDNLPRPLATDITLLTVHFESPYRYPVRSSSTYTESTRSAAGIWCPELGIDIQVCPENITVRALYDGLLVTAWTTAQKTPQHRWSRSAHLATVLVFLATLTIVGRCYASDDAIAPLVQLNPPRNPRPHYNSKPLTSNLVNRLSIPDRFVKSDIRIILGDYKALHNQNSARGIRSKRDFRSARHNRISLKDKSISEENSTFKDSDPFLLRTRKIFGKSDDRNVRLSAPSNFSESDVLNTTRVIVTGDAEAEPQQNDSSFQEGQELLRTTQRPMPPAHAHDSESCK</sequence>
<keyword evidence="3" id="KW-1185">Reference proteome</keyword>
<name>A0ABQ9JBC1_9CUCU</name>
<dbReference type="Proteomes" id="UP001162164">
    <property type="component" value="Unassembled WGS sequence"/>
</dbReference>
<gene>
    <name evidence="2" type="ORF">NQ317_012208</name>
</gene>
<feature type="region of interest" description="Disordered" evidence="1">
    <location>
        <begin position="277"/>
        <end position="315"/>
    </location>
</feature>
<organism evidence="2 3">
    <name type="scientific">Molorchus minor</name>
    <dbReference type="NCBI Taxonomy" id="1323400"/>
    <lineage>
        <taxon>Eukaryota</taxon>
        <taxon>Metazoa</taxon>
        <taxon>Ecdysozoa</taxon>
        <taxon>Arthropoda</taxon>
        <taxon>Hexapoda</taxon>
        <taxon>Insecta</taxon>
        <taxon>Pterygota</taxon>
        <taxon>Neoptera</taxon>
        <taxon>Endopterygota</taxon>
        <taxon>Coleoptera</taxon>
        <taxon>Polyphaga</taxon>
        <taxon>Cucujiformia</taxon>
        <taxon>Chrysomeloidea</taxon>
        <taxon>Cerambycidae</taxon>
        <taxon>Lamiinae</taxon>
        <taxon>Monochamini</taxon>
        <taxon>Molorchus</taxon>
    </lineage>
</organism>
<evidence type="ECO:0000313" key="2">
    <source>
        <dbReference type="EMBL" id="KAJ8975486.1"/>
    </source>
</evidence>
<evidence type="ECO:0000313" key="3">
    <source>
        <dbReference type="Proteomes" id="UP001162164"/>
    </source>
</evidence>
<comment type="caution">
    <text evidence="2">The sequence shown here is derived from an EMBL/GenBank/DDBJ whole genome shotgun (WGS) entry which is preliminary data.</text>
</comment>